<reference evidence="1" key="1">
    <citation type="journal article" date="2020" name="mSystems">
        <title>Genome- and Community-Level Interaction Insights into Carbon Utilization and Element Cycling Functions of Hydrothermarchaeota in Hydrothermal Sediment.</title>
        <authorList>
            <person name="Zhou Z."/>
            <person name="Liu Y."/>
            <person name="Xu W."/>
            <person name="Pan J."/>
            <person name="Luo Z.H."/>
            <person name="Li M."/>
        </authorList>
    </citation>
    <scope>NUCLEOTIDE SEQUENCE [LARGE SCALE GENOMIC DNA]</scope>
    <source>
        <strain evidence="1">SpSt-780</strain>
    </source>
</reference>
<protein>
    <recommendedName>
        <fullName evidence="2">Outer membrane protein beta-barrel domain-containing protein</fullName>
    </recommendedName>
</protein>
<organism evidence="1">
    <name type="scientific">candidate division WOR-3 bacterium</name>
    <dbReference type="NCBI Taxonomy" id="2052148"/>
    <lineage>
        <taxon>Bacteria</taxon>
        <taxon>Bacteria division WOR-3</taxon>
    </lineage>
</organism>
<dbReference type="AlphaFoldDB" id="A0A7C4YAG8"/>
<name>A0A7C4YAG8_UNCW3</name>
<accession>A0A7C4YAG8</accession>
<gene>
    <name evidence="1" type="ORF">ENV67_06780</name>
</gene>
<dbReference type="EMBL" id="DTHG01000083">
    <property type="protein sequence ID" value="HGW92224.1"/>
    <property type="molecule type" value="Genomic_DNA"/>
</dbReference>
<evidence type="ECO:0008006" key="2">
    <source>
        <dbReference type="Google" id="ProtNLM"/>
    </source>
</evidence>
<proteinExistence type="predicted"/>
<comment type="caution">
    <text evidence="1">The sequence shown here is derived from an EMBL/GenBank/DDBJ whole genome shotgun (WGS) entry which is preliminary data.</text>
</comment>
<evidence type="ECO:0000313" key="1">
    <source>
        <dbReference type="EMBL" id="HGW92224.1"/>
    </source>
</evidence>
<sequence length="180" mass="19335">MKKLFFVALLCVVLSGYGLSLSIGGAYENLYTGDTLDKAFFALKGDLAVDILPLLTWRAGILNVEFPEGITSFVLGTGISSDILINLPLPLPLKLYGVTGFVFSLKNASDSTKMDVTYFKIKGGLGAKMSIMPMLSVYVEGGVDYYSTNIKIPATSYDNTETTHPIYITGGVCIPIPLGK</sequence>